<gene>
    <name evidence="5" type="ORF">FBEOM_1387</name>
</gene>
<dbReference type="GO" id="GO:1990904">
    <property type="term" value="C:ribonucleoprotein complex"/>
    <property type="evidence" value="ECO:0007669"/>
    <property type="project" value="UniProtKB-KW"/>
</dbReference>
<evidence type="ECO:0000256" key="2">
    <source>
        <dbReference type="ARBA" id="ARBA00022980"/>
    </source>
</evidence>
<evidence type="ECO:0000256" key="3">
    <source>
        <dbReference type="ARBA" id="ARBA00023274"/>
    </source>
</evidence>
<evidence type="ECO:0000313" key="6">
    <source>
        <dbReference type="Proteomes" id="UP000730481"/>
    </source>
</evidence>
<feature type="compositionally biased region" description="Basic residues" evidence="4">
    <location>
        <begin position="1"/>
        <end position="15"/>
    </location>
</feature>
<sequence length="910" mass="104236">MAKRKSKQTLQKNRRNVPGNIPVHTPSGTNAERNTNTEWTQPSNHTDETPIEVRPIWENERRTYGPRESRKRLEYEGYHPLVTNMTKAEAMASYEEKLCKSVEKPTYHQYYCGKKEQGFQGRYISEMNLLIDAPKSPLVSNYETPVLIKEVFDGTHPHGLQIAQQLASLGIKQLEKFALARPQEWTTLSKGMAIWDFTTNNFHGEPSGHVFLCIFPKISQEAFDESPAHAGPRKDETTARENVIQQIKNIFHTCKPTEAPGWHLKEKIKIRREGPSAEVLRTLTSGTKPPMVVINMARSITNISKLRYLMKKHVDQPKTLDYHISEQIALKNMFSLLTNIFNRRNNIRVLHFQKTPLLDRRLVACILRACPFITTLGIYQCPLFHLGDVICLLDLIHEVNLDRGKRNLPLVEALDFYPVYHAGVPYYVVPDEVLPEAYMKMGMEPKGREYLGYGITWAPVPNEILQRGIFALLLKAVLKARKMGIRLLMDRDAALMKYLSDLPMLPGLIFEFLDGLYRYLDLKEVKSKDKTAVKRAMYDMIKAVRTGLEEPVYKSTSDPSDFVLQKVHSFFCQSCGYKMLDIFFSDWQTHLPEHRRTCTGCDLQACLDKQSDHLKQQKQDLMGHFLEKDWDPKGFNLDAPVHGDGRLLLSLHTRKTTRDPPPPMVVTPDGDFYQPPYEMQLVREDKQSNDCLQGLPSLQALLLQQRARLKNDAKNYALNMDACRALAIIMNHVDPDLAAHKNNHGVNGHFSEGQGYRPICRGFRNKRASHTFYSASLEAEELRKEAQILEGERPIQDAREPLSDQVVRPRINHDGIISSRLLATSEVIDSHQCTGRFSDPDKLVALCQSLSDAHLSSTWKRFDAADSWYEGRDSSRTDTPQVVRRKAGKRHNGYLYIICKANPRHKQRQG</sequence>
<dbReference type="InterPro" id="IPR000473">
    <property type="entry name" value="Ribosomal_bL36"/>
</dbReference>
<keyword evidence="2" id="KW-0689">Ribosomal protein</keyword>
<proteinExistence type="inferred from homology"/>
<evidence type="ECO:0000256" key="4">
    <source>
        <dbReference type="SAM" id="MobiDB-lite"/>
    </source>
</evidence>
<comment type="caution">
    <text evidence="5">The sequence shown here is derived from an EMBL/GenBank/DDBJ whole genome shotgun (WGS) entry which is preliminary data.</text>
</comment>
<evidence type="ECO:0000256" key="1">
    <source>
        <dbReference type="ARBA" id="ARBA00007645"/>
    </source>
</evidence>
<evidence type="ECO:0000313" key="5">
    <source>
        <dbReference type="EMBL" id="KAF4344646.1"/>
    </source>
</evidence>
<keyword evidence="3" id="KW-0687">Ribonucleoprotein</keyword>
<protein>
    <submittedName>
        <fullName evidence="5">Uncharacterized protein</fullName>
    </submittedName>
</protein>
<dbReference type="EMBL" id="PVQB02000044">
    <property type="protein sequence ID" value="KAF4344646.1"/>
    <property type="molecule type" value="Genomic_DNA"/>
</dbReference>
<dbReference type="SUPFAM" id="SSF57840">
    <property type="entry name" value="Ribosomal protein L36"/>
    <property type="match status" value="1"/>
</dbReference>
<feature type="region of interest" description="Disordered" evidence="4">
    <location>
        <begin position="1"/>
        <end position="54"/>
    </location>
</feature>
<comment type="similarity">
    <text evidence="1">Belongs to the bacterial ribosomal protein bL36 family.</text>
</comment>
<feature type="compositionally biased region" description="Polar residues" evidence="4">
    <location>
        <begin position="26"/>
        <end position="44"/>
    </location>
</feature>
<organism evidence="5 6">
    <name type="scientific">Fusarium beomiforme</name>
    <dbReference type="NCBI Taxonomy" id="44412"/>
    <lineage>
        <taxon>Eukaryota</taxon>
        <taxon>Fungi</taxon>
        <taxon>Dikarya</taxon>
        <taxon>Ascomycota</taxon>
        <taxon>Pezizomycotina</taxon>
        <taxon>Sordariomycetes</taxon>
        <taxon>Hypocreomycetidae</taxon>
        <taxon>Hypocreales</taxon>
        <taxon>Nectriaceae</taxon>
        <taxon>Fusarium</taxon>
        <taxon>Fusarium burgessii species complex</taxon>
    </lineage>
</organism>
<name>A0A9P5ATE5_9HYPO</name>
<reference evidence="5" key="2">
    <citation type="submission" date="2020-02" db="EMBL/GenBank/DDBJ databases">
        <title>Identification and distribution of gene clusters putatively required for synthesis of sphingolipid metabolism inhibitors in phylogenetically diverse species of the filamentous fungus Fusarium.</title>
        <authorList>
            <person name="Kim H.-S."/>
            <person name="Busman M."/>
            <person name="Brown D.W."/>
            <person name="Divon H."/>
            <person name="Uhlig S."/>
            <person name="Proctor R.H."/>
        </authorList>
    </citation>
    <scope>NUCLEOTIDE SEQUENCE</scope>
    <source>
        <strain evidence="5">NRRL 25174</strain>
    </source>
</reference>
<dbReference type="OrthoDB" id="5428138at2759"/>
<accession>A0A9P5ATE5</accession>
<dbReference type="GO" id="GO:0005840">
    <property type="term" value="C:ribosome"/>
    <property type="evidence" value="ECO:0007669"/>
    <property type="project" value="UniProtKB-KW"/>
</dbReference>
<dbReference type="GO" id="GO:0003735">
    <property type="term" value="F:structural constituent of ribosome"/>
    <property type="evidence" value="ECO:0007669"/>
    <property type="project" value="InterPro"/>
</dbReference>
<dbReference type="InterPro" id="IPR035977">
    <property type="entry name" value="Ribosomal_bL36_sp"/>
</dbReference>
<dbReference type="AlphaFoldDB" id="A0A9P5ATE5"/>
<reference evidence="5" key="1">
    <citation type="journal article" date="2017" name="Mycologia">
        <title>Fusarium algeriense, sp. nov., a novel toxigenic crown rot pathogen of durum wheat from Algeria is nested in the Fusarium burgessii species complex.</title>
        <authorList>
            <person name="Laraba I."/>
            <person name="Keddad A."/>
            <person name="Boureghda H."/>
            <person name="Abdallah N."/>
            <person name="Vaughan M.M."/>
            <person name="Proctor R.H."/>
            <person name="Busman M."/>
            <person name="O'Donnell K."/>
        </authorList>
    </citation>
    <scope>NUCLEOTIDE SEQUENCE</scope>
    <source>
        <strain evidence="5">NRRL 25174</strain>
    </source>
</reference>
<dbReference type="GO" id="GO:0006412">
    <property type="term" value="P:translation"/>
    <property type="evidence" value="ECO:0007669"/>
    <property type="project" value="InterPro"/>
</dbReference>
<dbReference type="Proteomes" id="UP000730481">
    <property type="component" value="Unassembled WGS sequence"/>
</dbReference>
<dbReference type="Pfam" id="PF00444">
    <property type="entry name" value="Ribosomal_L36"/>
    <property type="match status" value="1"/>
</dbReference>
<keyword evidence="6" id="KW-1185">Reference proteome</keyword>